<dbReference type="AlphaFoldDB" id="A0A2P4R894"/>
<dbReference type="Pfam" id="PF09084">
    <property type="entry name" value="NMT1"/>
    <property type="match status" value="1"/>
</dbReference>
<dbReference type="PANTHER" id="PTHR30024:SF47">
    <property type="entry name" value="TAURINE-BINDING PERIPLASMIC PROTEIN"/>
    <property type="match status" value="1"/>
</dbReference>
<name>A0A2P4R894_9LACO</name>
<dbReference type="SMART" id="SM00062">
    <property type="entry name" value="PBPb"/>
    <property type="match status" value="1"/>
</dbReference>
<sequence length="323" mass="34491">MSRNLKKIGILIATVLLILGSLPLIGLNTAKAASTAGTDKVAIGTLKNTAGLPTLMADANGAFSQNNVSATVTSYDSNTELNNAIKDGTINVAVTDLVSYASLVKSKANANWKIVGTLPGYYGLVANKKYKSIKSLKGKTIAIDKNDGSKQYLLSVLKKNKMKYSSINVKQVDNEADRISGLKDGSIDAAILDDPSISSAKANGGKILNRQKMSADNGNILIINKKFAKKNGSSTKILVSVINKEIGSLNKAGSYGMAGSALNKMGYDQKGAEELTKLDISFKKIHKVKKADFNKAFKYAKAHKLYKGKINYKSHVLKVKGVK</sequence>
<gene>
    <name evidence="5" type="ORF">C2R26_02860</name>
</gene>
<dbReference type="PANTHER" id="PTHR30024">
    <property type="entry name" value="ALIPHATIC SULFONATES-BINDING PROTEIN-RELATED"/>
    <property type="match status" value="1"/>
</dbReference>
<keyword evidence="3" id="KW-0732">Signal</keyword>
<proteinExistence type="inferred from homology"/>
<dbReference type="InterPro" id="IPR015168">
    <property type="entry name" value="SsuA/THI5"/>
</dbReference>
<comment type="caution">
    <text evidence="5">The sequence shown here is derived from an EMBL/GenBank/DDBJ whole genome shotgun (WGS) entry which is preliminary data.</text>
</comment>
<dbReference type="GO" id="GO:0042597">
    <property type="term" value="C:periplasmic space"/>
    <property type="evidence" value="ECO:0007669"/>
    <property type="project" value="UniProtKB-SubCell"/>
</dbReference>
<organism evidence="5">
    <name type="scientific">Companilactobacillus formosensis</name>
    <dbReference type="NCBI Taxonomy" id="1617889"/>
    <lineage>
        <taxon>Bacteria</taxon>
        <taxon>Bacillati</taxon>
        <taxon>Bacillota</taxon>
        <taxon>Bacilli</taxon>
        <taxon>Lactobacillales</taxon>
        <taxon>Lactobacillaceae</taxon>
        <taxon>Companilactobacillus</taxon>
    </lineage>
</organism>
<evidence type="ECO:0000256" key="3">
    <source>
        <dbReference type="ARBA" id="ARBA00022729"/>
    </source>
</evidence>
<protein>
    <recommendedName>
        <fullName evidence="4">Solute-binding protein family 3/N-terminal domain-containing protein</fullName>
    </recommendedName>
</protein>
<comment type="similarity">
    <text evidence="2">Belongs to the bacterial solute-binding protein SsuA/TauA family.</text>
</comment>
<feature type="domain" description="Solute-binding protein family 3/N-terminal" evidence="4">
    <location>
        <begin position="40"/>
        <end position="269"/>
    </location>
</feature>
<evidence type="ECO:0000259" key="4">
    <source>
        <dbReference type="SMART" id="SM00062"/>
    </source>
</evidence>
<dbReference type="SUPFAM" id="SSF53850">
    <property type="entry name" value="Periplasmic binding protein-like II"/>
    <property type="match status" value="1"/>
</dbReference>
<evidence type="ECO:0000256" key="1">
    <source>
        <dbReference type="ARBA" id="ARBA00004418"/>
    </source>
</evidence>
<comment type="subcellular location">
    <subcellularLocation>
        <location evidence="1">Periplasm</location>
    </subcellularLocation>
</comment>
<dbReference type="Gene3D" id="3.40.190.10">
    <property type="entry name" value="Periplasmic binding protein-like II"/>
    <property type="match status" value="2"/>
</dbReference>
<evidence type="ECO:0000256" key="2">
    <source>
        <dbReference type="ARBA" id="ARBA00010742"/>
    </source>
</evidence>
<dbReference type="InterPro" id="IPR001638">
    <property type="entry name" value="Solute-binding_3/MltF_N"/>
</dbReference>
<accession>A0A2P4R894</accession>
<evidence type="ECO:0000313" key="5">
    <source>
        <dbReference type="EMBL" id="POH37487.1"/>
    </source>
</evidence>
<dbReference type="EMBL" id="PPWZ01000015">
    <property type="protein sequence ID" value="POH37487.1"/>
    <property type="molecule type" value="Genomic_DNA"/>
</dbReference>
<reference evidence="5" key="1">
    <citation type="submission" date="2018-01" db="EMBL/GenBank/DDBJ databases">
        <title>Genome sequnecing of Lactobacillus formosensis KACC 18721.</title>
        <authorList>
            <person name="Kim S.-J."/>
            <person name="Heo J."/>
        </authorList>
    </citation>
    <scope>NUCLEOTIDE SEQUENCE</scope>
    <source>
        <strain evidence="5">KACC 18721</strain>
    </source>
</reference>